<dbReference type="GO" id="GO:0055085">
    <property type="term" value="P:transmembrane transport"/>
    <property type="evidence" value="ECO:0007669"/>
    <property type="project" value="InterPro"/>
</dbReference>
<organism evidence="10 11">
    <name type="scientific">Schleiferia thermophila</name>
    <dbReference type="NCBI Taxonomy" id="884107"/>
    <lineage>
        <taxon>Bacteria</taxon>
        <taxon>Pseudomonadati</taxon>
        <taxon>Bacteroidota</taxon>
        <taxon>Flavobacteriia</taxon>
        <taxon>Flavobacteriales</taxon>
        <taxon>Schleiferiaceae</taxon>
        <taxon>Schleiferia</taxon>
    </lineage>
</organism>
<comment type="subcellular location">
    <subcellularLocation>
        <location evidence="1 8">Cell membrane</location>
        <topology evidence="1 8">Multi-pass membrane protein</topology>
    </subcellularLocation>
</comment>
<accession>A0A369A414</accession>
<feature type="transmembrane region" description="Helical" evidence="9">
    <location>
        <begin position="142"/>
        <end position="162"/>
    </location>
</feature>
<comment type="similarity">
    <text evidence="2 8">Belongs to the ABC-3 integral membrane protein family.</text>
</comment>
<feature type="transmembrane region" description="Helical" evidence="9">
    <location>
        <begin position="32"/>
        <end position="49"/>
    </location>
</feature>
<name>A0A369A414_9FLAO</name>
<protein>
    <submittedName>
        <fullName evidence="10">Manganese/zinc/iron transport system permease protein</fullName>
    </submittedName>
</protein>
<keyword evidence="3 8" id="KW-0813">Transport</keyword>
<feature type="transmembrane region" description="Helical" evidence="9">
    <location>
        <begin position="228"/>
        <end position="247"/>
    </location>
</feature>
<evidence type="ECO:0000256" key="1">
    <source>
        <dbReference type="ARBA" id="ARBA00004651"/>
    </source>
</evidence>
<keyword evidence="11" id="KW-1185">Reference proteome</keyword>
<dbReference type="GO" id="GO:0043190">
    <property type="term" value="C:ATP-binding cassette (ABC) transporter complex"/>
    <property type="evidence" value="ECO:0007669"/>
    <property type="project" value="InterPro"/>
</dbReference>
<dbReference type="EMBL" id="QPJS01000002">
    <property type="protein sequence ID" value="RCX03901.1"/>
    <property type="molecule type" value="Genomic_DNA"/>
</dbReference>
<keyword evidence="5 8" id="KW-0812">Transmembrane</keyword>
<proteinExistence type="inferred from homology"/>
<keyword evidence="4" id="KW-1003">Cell membrane</keyword>
<evidence type="ECO:0000313" key="11">
    <source>
        <dbReference type="Proteomes" id="UP000253517"/>
    </source>
</evidence>
<keyword evidence="6 9" id="KW-1133">Transmembrane helix</keyword>
<sequence>MDIEIFFTAIFLSVAASISGIYMVLSQKSMYGDALSHSLLPGIVLVFLITGERSFFGSLIGALFTGVLVSVLIRRLEGIKGIYSDAAIGGVFVVFFALGILLISGPAEGVDLDQDCVLFGEIAFVPIDRWTIGDYDVGARGVWISLFLVLLALTFHLVMGRVMKFVSFNSEFARSRGVNPEIWNMIYHIFISIFIVLSFELVGVILILSFLVTPIAASWLVSGNMKRLIFLSLTLAAASTSTGLVAADALDVSISGTIAFMQGVTFFVFLSYYSLAKKRSIRRLH</sequence>
<feature type="transmembrane region" description="Helical" evidence="9">
    <location>
        <begin position="205"/>
        <end position="221"/>
    </location>
</feature>
<dbReference type="InterPro" id="IPR037294">
    <property type="entry name" value="ABC_BtuC-like"/>
</dbReference>
<evidence type="ECO:0000256" key="5">
    <source>
        <dbReference type="ARBA" id="ARBA00022692"/>
    </source>
</evidence>
<evidence type="ECO:0000256" key="6">
    <source>
        <dbReference type="ARBA" id="ARBA00022989"/>
    </source>
</evidence>
<evidence type="ECO:0000256" key="9">
    <source>
        <dbReference type="SAM" id="Phobius"/>
    </source>
</evidence>
<evidence type="ECO:0000256" key="4">
    <source>
        <dbReference type="ARBA" id="ARBA00022475"/>
    </source>
</evidence>
<feature type="transmembrane region" description="Helical" evidence="9">
    <location>
        <begin position="253"/>
        <end position="275"/>
    </location>
</feature>
<dbReference type="PANTHER" id="PTHR30477">
    <property type="entry name" value="ABC-TRANSPORTER METAL-BINDING PROTEIN"/>
    <property type="match status" value="1"/>
</dbReference>
<dbReference type="RefSeq" id="WP_114366187.1">
    <property type="nucleotide sequence ID" value="NZ_BHZF01000002.1"/>
</dbReference>
<comment type="caution">
    <text evidence="10">The sequence shown here is derived from an EMBL/GenBank/DDBJ whole genome shotgun (WGS) entry which is preliminary data.</text>
</comment>
<feature type="transmembrane region" description="Helical" evidence="9">
    <location>
        <begin position="6"/>
        <end position="25"/>
    </location>
</feature>
<reference evidence="10 11" key="1">
    <citation type="submission" date="2018-07" db="EMBL/GenBank/DDBJ databases">
        <title>Genomic Encyclopedia of Type Strains, Phase IV (KMG-IV): sequencing the most valuable type-strain genomes for metagenomic binning, comparative biology and taxonomic classification.</title>
        <authorList>
            <person name="Goeker M."/>
        </authorList>
    </citation>
    <scope>NUCLEOTIDE SEQUENCE [LARGE SCALE GENOMIC DNA]</scope>
    <source>
        <strain evidence="10 11">DSM 21410</strain>
    </source>
</reference>
<dbReference type="SUPFAM" id="SSF81345">
    <property type="entry name" value="ABC transporter involved in vitamin B12 uptake, BtuC"/>
    <property type="match status" value="1"/>
</dbReference>
<evidence type="ECO:0000256" key="7">
    <source>
        <dbReference type="ARBA" id="ARBA00023136"/>
    </source>
</evidence>
<feature type="transmembrane region" description="Helical" evidence="9">
    <location>
        <begin position="55"/>
        <end position="73"/>
    </location>
</feature>
<dbReference type="GO" id="GO:0010043">
    <property type="term" value="P:response to zinc ion"/>
    <property type="evidence" value="ECO:0007669"/>
    <property type="project" value="TreeGrafter"/>
</dbReference>
<dbReference type="AlphaFoldDB" id="A0A369A414"/>
<keyword evidence="7 9" id="KW-0472">Membrane</keyword>
<dbReference type="Pfam" id="PF00950">
    <property type="entry name" value="ABC-3"/>
    <property type="match status" value="1"/>
</dbReference>
<evidence type="ECO:0000256" key="3">
    <source>
        <dbReference type="ARBA" id="ARBA00022448"/>
    </source>
</evidence>
<dbReference type="Gene3D" id="1.10.3470.10">
    <property type="entry name" value="ABC transporter involved in vitamin B12 uptake, BtuC"/>
    <property type="match status" value="1"/>
</dbReference>
<gene>
    <name evidence="10" type="ORF">DES35_102357</name>
</gene>
<feature type="transmembrane region" description="Helical" evidence="9">
    <location>
        <begin position="85"/>
        <end position="103"/>
    </location>
</feature>
<evidence type="ECO:0000256" key="8">
    <source>
        <dbReference type="RuleBase" id="RU003943"/>
    </source>
</evidence>
<dbReference type="PANTHER" id="PTHR30477:SF8">
    <property type="entry name" value="METAL TRANSPORT SYSTEM MEMBRANE PROTEIN CT_070-RELATED"/>
    <property type="match status" value="1"/>
</dbReference>
<feature type="transmembrane region" description="Helical" evidence="9">
    <location>
        <begin position="182"/>
        <end position="199"/>
    </location>
</feature>
<dbReference type="InterPro" id="IPR001626">
    <property type="entry name" value="ABC_TroCD"/>
</dbReference>
<dbReference type="Proteomes" id="UP000253517">
    <property type="component" value="Unassembled WGS sequence"/>
</dbReference>
<evidence type="ECO:0000313" key="10">
    <source>
        <dbReference type="EMBL" id="RCX03901.1"/>
    </source>
</evidence>
<evidence type="ECO:0000256" key="2">
    <source>
        <dbReference type="ARBA" id="ARBA00008034"/>
    </source>
</evidence>